<dbReference type="AlphaFoldDB" id="A0A2N9L7L2"/>
<proteinExistence type="predicted"/>
<gene>
    <name evidence="1" type="ORF">SBA5_190031</name>
</gene>
<accession>A0A2N9L7L2</accession>
<evidence type="ECO:0000313" key="2">
    <source>
        <dbReference type="Proteomes" id="UP000239735"/>
    </source>
</evidence>
<dbReference type="EMBL" id="OKRB01000074">
    <property type="protein sequence ID" value="SPE19054.1"/>
    <property type="molecule type" value="Genomic_DNA"/>
</dbReference>
<name>A0A2N9L7L2_9BACT</name>
<reference evidence="2" key="1">
    <citation type="submission" date="2018-02" db="EMBL/GenBank/DDBJ databases">
        <authorList>
            <person name="Hausmann B."/>
        </authorList>
    </citation>
    <scope>NUCLEOTIDE SEQUENCE [LARGE SCALE GENOMIC DNA]</scope>
    <source>
        <strain evidence="2">Peat soil MAG SbA5</strain>
    </source>
</reference>
<organism evidence="1 2">
    <name type="scientific">Candidatus Sulfuritelmatomonas gaucii</name>
    <dbReference type="NCBI Taxonomy" id="2043161"/>
    <lineage>
        <taxon>Bacteria</taxon>
        <taxon>Pseudomonadati</taxon>
        <taxon>Acidobacteriota</taxon>
        <taxon>Terriglobia</taxon>
        <taxon>Terriglobales</taxon>
        <taxon>Acidobacteriaceae</taxon>
        <taxon>Candidatus Sulfuritelmatomonas</taxon>
    </lineage>
</organism>
<protein>
    <submittedName>
        <fullName evidence="1">Uncharacterized protein</fullName>
    </submittedName>
</protein>
<dbReference type="Proteomes" id="UP000239735">
    <property type="component" value="Unassembled WGS sequence"/>
</dbReference>
<sequence length="58" mass="6617">MQLRTVASRGAPDTALRLMGNYLQPFRAIRNLRGCHLQFIRHLEGSLRRKFATSGGYI</sequence>
<evidence type="ECO:0000313" key="1">
    <source>
        <dbReference type="EMBL" id="SPE19054.1"/>
    </source>
</evidence>